<name>A0A368NL66_9GAMM</name>
<accession>A0A368NL66</accession>
<gene>
    <name evidence="1" type="ORF">DU002_08070</name>
</gene>
<evidence type="ECO:0008006" key="3">
    <source>
        <dbReference type="Google" id="ProtNLM"/>
    </source>
</evidence>
<dbReference type="AlphaFoldDB" id="A0A368NL66"/>
<dbReference type="EMBL" id="QPID01000004">
    <property type="protein sequence ID" value="RCU50374.1"/>
    <property type="molecule type" value="Genomic_DNA"/>
</dbReference>
<dbReference type="Proteomes" id="UP000252558">
    <property type="component" value="Unassembled WGS sequence"/>
</dbReference>
<reference evidence="1 2" key="1">
    <citation type="submission" date="2018-07" db="EMBL/GenBank/DDBJ databases">
        <title>Corallincola holothuriorum sp. nov., a new facultative anaerobe isolated from sea cucumber Apostichopus japonicus.</title>
        <authorList>
            <person name="Xia H."/>
        </authorList>
    </citation>
    <scope>NUCLEOTIDE SEQUENCE [LARGE SCALE GENOMIC DNA]</scope>
    <source>
        <strain evidence="1 2">C4</strain>
    </source>
</reference>
<organism evidence="1 2">
    <name type="scientific">Corallincola holothuriorum</name>
    <dbReference type="NCBI Taxonomy" id="2282215"/>
    <lineage>
        <taxon>Bacteria</taxon>
        <taxon>Pseudomonadati</taxon>
        <taxon>Pseudomonadota</taxon>
        <taxon>Gammaproteobacteria</taxon>
        <taxon>Alteromonadales</taxon>
        <taxon>Psychromonadaceae</taxon>
        <taxon>Corallincola</taxon>
    </lineage>
</organism>
<proteinExistence type="predicted"/>
<comment type="caution">
    <text evidence="1">The sequence shown here is derived from an EMBL/GenBank/DDBJ whole genome shotgun (WGS) entry which is preliminary data.</text>
</comment>
<dbReference type="OrthoDB" id="9803104at2"/>
<keyword evidence="2" id="KW-1185">Reference proteome</keyword>
<protein>
    <recommendedName>
        <fullName evidence="3">Transglutaminase domain-containing protein</fullName>
    </recommendedName>
</protein>
<sequence length="138" mass="16066">MRLFVFIILILPFFSVQAGLEDLKQSISIFHEARDNFEYVTDQENEVRIYTDIESGFSGDCEDFAYSLAMKIGGTVWFTFNEKKQAHAVVLSESGFVFDNEKEWPMRQDVYPNKLLFKLRFSHFDTVLLDGELIKSQS</sequence>
<evidence type="ECO:0000313" key="1">
    <source>
        <dbReference type="EMBL" id="RCU50374.1"/>
    </source>
</evidence>
<dbReference type="RefSeq" id="WP_114337864.1">
    <property type="nucleotide sequence ID" value="NZ_QPID01000004.1"/>
</dbReference>
<evidence type="ECO:0000313" key="2">
    <source>
        <dbReference type="Proteomes" id="UP000252558"/>
    </source>
</evidence>